<keyword evidence="1" id="KW-0418">Kinase</keyword>
<accession>A0ABQ9CQ59</accession>
<dbReference type="EMBL" id="WHWB01034787">
    <property type="protein sequence ID" value="KAJ7404158.1"/>
    <property type="molecule type" value="Genomic_DNA"/>
</dbReference>
<reference evidence="1" key="1">
    <citation type="submission" date="2019-10" db="EMBL/GenBank/DDBJ databases">
        <authorList>
            <person name="Soares A.E.R."/>
            <person name="Aleixo A."/>
            <person name="Schneider P."/>
            <person name="Miyaki C.Y."/>
            <person name="Schneider M.P."/>
            <person name="Mello C."/>
            <person name="Vasconcelos A.T.R."/>
        </authorList>
    </citation>
    <scope>NUCLEOTIDE SEQUENCE</scope>
    <source>
        <tissue evidence="1">Muscle</tissue>
    </source>
</reference>
<comment type="caution">
    <text evidence="1">The sequence shown here is derived from an EMBL/GenBank/DDBJ whole genome shotgun (WGS) entry which is preliminary data.</text>
</comment>
<evidence type="ECO:0000313" key="2">
    <source>
        <dbReference type="Proteomes" id="UP001145742"/>
    </source>
</evidence>
<evidence type="ECO:0000313" key="1">
    <source>
        <dbReference type="EMBL" id="KAJ7404158.1"/>
    </source>
</evidence>
<keyword evidence="1" id="KW-0808">Transferase</keyword>
<proteinExistence type="predicted"/>
<protein>
    <submittedName>
        <fullName evidence="1">DNA-dependent protein kinase catalytic subunit</fullName>
    </submittedName>
</protein>
<gene>
    <name evidence="1" type="ORF">WISP_147209</name>
</gene>
<dbReference type="GO" id="GO:0016301">
    <property type="term" value="F:kinase activity"/>
    <property type="evidence" value="ECO:0007669"/>
    <property type="project" value="UniProtKB-KW"/>
</dbReference>
<organism evidence="1 2">
    <name type="scientific">Willisornis vidua</name>
    <name type="common">Xingu scale-backed antbird</name>
    <dbReference type="NCBI Taxonomy" id="1566151"/>
    <lineage>
        <taxon>Eukaryota</taxon>
        <taxon>Metazoa</taxon>
        <taxon>Chordata</taxon>
        <taxon>Craniata</taxon>
        <taxon>Vertebrata</taxon>
        <taxon>Euteleostomi</taxon>
        <taxon>Archelosauria</taxon>
        <taxon>Archosauria</taxon>
        <taxon>Dinosauria</taxon>
        <taxon>Saurischia</taxon>
        <taxon>Theropoda</taxon>
        <taxon>Coelurosauria</taxon>
        <taxon>Aves</taxon>
        <taxon>Neognathae</taxon>
        <taxon>Neoaves</taxon>
        <taxon>Telluraves</taxon>
        <taxon>Australaves</taxon>
        <taxon>Passeriformes</taxon>
        <taxon>Thamnophilidae</taxon>
        <taxon>Willisornis</taxon>
    </lineage>
</organism>
<sequence>MASCLYQKYCGLQDQGNDHSPLLSTGEATPGVLCPVLHPTLQDIDVLEQVQRSATELGKDLESKFYEEQLKELGLFSLEKMRLRGDLIILYNHLKGGCSQLGVSLFSQATSDRKR</sequence>
<name>A0ABQ9CQ59_9PASS</name>
<dbReference type="Proteomes" id="UP001145742">
    <property type="component" value="Unassembled WGS sequence"/>
</dbReference>
<keyword evidence="2" id="KW-1185">Reference proteome</keyword>